<dbReference type="InterPro" id="IPR013087">
    <property type="entry name" value="Znf_C2H2_type"/>
</dbReference>
<gene>
    <name evidence="3" type="ORF">PPERSA_06825</name>
</gene>
<keyword evidence="4" id="KW-1185">Reference proteome</keyword>
<keyword evidence="1" id="KW-0863">Zinc-finger</keyword>
<evidence type="ECO:0000313" key="3">
    <source>
        <dbReference type="EMBL" id="KRX05191.1"/>
    </source>
</evidence>
<keyword evidence="1" id="KW-0862">Zinc</keyword>
<dbReference type="PROSITE" id="PS00028">
    <property type="entry name" value="ZINC_FINGER_C2H2_1"/>
    <property type="match status" value="1"/>
</dbReference>
<dbReference type="PROSITE" id="PS50157">
    <property type="entry name" value="ZINC_FINGER_C2H2_2"/>
    <property type="match status" value="1"/>
</dbReference>
<evidence type="ECO:0000259" key="2">
    <source>
        <dbReference type="PROSITE" id="PS50157"/>
    </source>
</evidence>
<dbReference type="GO" id="GO:0008270">
    <property type="term" value="F:zinc ion binding"/>
    <property type="evidence" value="ECO:0007669"/>
    <property type="project" value="UniProtKB-KW"/>
</dbReference>
<evidence type="ECO:0000313" key="4">
    <source>
        <dbReference type="Proteomes" id="UP000054937"/>
    </source>
</evidence>
<evidence type="ECO:0000256" key="1">
    <source>
        <dbReference type="PROSITE-ProRule" id="PRU00042"/>
    </source>
</evidence>
<name>A0A0V0QSN2_PSEPJ</name>
<dbReference type="AlphaFoldDB" id="A0A0V0QSN2"/>
<sequence>MFECKICSRQYSNIGGIVTHQKQVHGEYNPSTIQKTQNNKSRENLGRPMQFKINKQDREQKIESFLEQQDSKFKDKKLEYFLDKNLKFVFTVLMEAGDPVVNKSKTNIIVKDFKDFDDDPWKELEPYRFNLNQFFKQYNCKHHYQNQNNEETINQIQKKIKIQENYHLCDDQNSVSNYNNMDTQSTEYNINNNVQNCLNQQQNYETIQQLCNDEMFEDSQEIQIKNNSIDLIQQEENIGIKLEQDQISQFTINKEQNLNQNYSDFYNQFDLNELNQKQLYEILSDIDIRILEFTKKLLEYIRDDQCEFIVQVFKIIQNHINVEENILIQQIQQFAQDYNKNSNNNLYKKIGQEIMQKSISQFVHGSLCYILQKENLIYEEYYGY</sequence>
<comment type="caution">
    <text evidence="3">The sequence shown here is derived from an EMBL/GenBank/DDBJ whole genome shotgun (WGS) entry which is preliminary data.</text>
</comment>
<accession>A0A0V0QSN2</accession>
<organism evidence="3 4">
    <name type="scientific">Pseudocohnilembus persalinus</name>
    <name type="common">Ciliate</name>
    <dbReference type="NCBI Taxonomy" id="266149"/>
    <lineage>
        <taxon>Eukaryota</taxon>
        <taxon>Sar</taxon>
        <taxon>Alveolata</taxon>
        <taxon>Ciliophora</taxon>
        <taxon>Intramacronucleata</taxon>
        <taxon>Oligohymenophorea</taxon>
        <taxon>Scuticociliatia</taxon>
        <taxon>Philasterida</taxon>
        <taxon>Pseudocohnilembidae</taxon>
        <taxon>Pseudocohnilembus</taxon>
    </lineage>
</organism>
<proteinExistence type="predicted"/>
<dbReference type="EMBL" id="LDAU01000110">
    <property type="protein sequence ID" value="KRX05191.1"/>
    <property type="molecule type" value="Genomic_DNA"/>
</dbReference>
<protein>
    <recommendedName>
        <fullName evidence="2">C2H2-type domain-containing protein</fullName>
    </recommendedName>
</protein>
<keyword evidence="1" id="KW-0479">Metal-binding</keyword>
<dbReference type="Proteomes" id="UP000054937">
    <property type="component" value="Unassembled WGS sequence"/>
</dbReference>
<feature type="domain" description="C2H2-type" evidence="2">
    <location>
        <begin position="2"/>
        <end position="30"/>
    </location>
</feature>
<dbReference type="InParanoid" id="A0A0V0QSN2"/>
<reference evidence="3 4" key="1">
    <citation type="journal article" date="2015" name="Sci. Rep.">
        <title>Genome of the facultative scuticociliatosis pathogen Pseudocohnilembus persalinus provides insight into its virulence through horizontal gene transfer.</title>
        <authorList>
            <person name="Xiong J."/>
            <person name="Wang G."/>
            <person name="Cheng J."/>
            <person name="Tian M."/>
            <person name="Pan X."/>
            <person name="Warren A."/>
            <person name="Jiang C."/>
            <person name="Yuan D."/>
            <person name="Miao W."/>
        </authorList>
    </citation>
    <scope>NUCLEOTIDE SEQUENCE [LARGE SCALE GENOMIC DNA]</scope>
    <source>
        <strain evidence="3">36N120E</strain>
    </source>
</reference>